<name>A0A2Z6ZS01_9LAMI</name>
<sequence>MSARDACALAVHGARPLACVQRSVVRWRPLPRDDVAPLVVRWPHDWSLVAGRWGALLARWWSDDAPLIGASSVVSRACRGRAWPCAARDFRGGVRRLRPPSGDAPAMS</sequence>
<reference evidence="1 2" key="1">
    <citation type="journal article" date="2015" name="Proc. Natl. Acad. Sci. U.S.A.">
        <title>The resurrection genome of Boea hygrometrica: A blueprint for survival of dehydration.</title>
        <authorList>
            <person name="Xiao L."/>
            <person name="Yang G."/>
            <person name="Zhang L."/>
            <person name="Yang X."/>
            <person name="Zhao S."/>
            <person name="Ji Z."/>
            <person name="Zhou Q."/>
            <person name="Hu M."/>
            <person name="Wang Y."/>
            <person name="Chen M."/>
            <person name="Xu Y."/>
            <person name="Jin H."/>
            <person name="Xiao X."/>
            <person name="Hu G."/>
            <person name="Bao F."/>
            <person name="Hu Y."/>
            <person name="Wan P."/>
            <person name="Li L."/>
            <person name="Deng X."/>
            <person name="Kuang T."/>
            <person name="Xiang C."/>
            <person name="Zhu J.K."/>
            <person name="Oliver M.J."/>
            <person name="He Y."/>
        </authorList>
    </citation>
    <scope>NUCLEOTIDE SEQUENCE [LARGE SCALE GENOMIC DNA]</scope>
    <source>
        <strain evidence="2">cv. XS01</strain>
    </source>
</reference>
<dbReference type="EMBL" id="KV172457">
    <property type="protein sequence ID" value="KZT75947.1"/>
    <property type="molecule type" value="Genomic_DNA"/>
</dbReference>
<protein>
    <submittedName>
        <fullName evidence="1">Uncharacterized protein</fullName>
    </submittedName>
</protein>
<evidence type="ECO:0000313" key="1">
    <source>
        <dbReference type="EMBL" id="KZT75947.1"/>
    </source>
</evidence>
<keyword evidence="2" id="KW-1185">Reference proteome</keyword>
<dbReference type="AlphaFoldDB" id="A0A2Z6ZS01"/>
<accession>A0A2Z6ZS01</accession>
<dbReference type="Proteomes" id="UP000250235">
    <property type="component" value="Unassembled WGS sequence"/>
</dbReference>
<proteinExistence type="predicted"/>
<organism evidence="1 2">
    <name type="scientific">Dorcoceras hygrometricum</name>
    <dbReference type="NCBI Taxonomy" id="472368"/>
    <lineage>
        <taxon>Eukaryota</taxon>
        <taxon>Viridiplantae</taxon>
        <taxon>Streptophyta</taxon>
        <taxon>Embryophyta</taxon>
        <taxon>Tracheophyta</taxon>
        <taxon>Spermatophyta</taxon>
        <taxon>Magnoliopsida</taxon>
        <taxon>eudicotyledons</taxon>
        <taxon>Gunneridae</taxon>
        <taxon>Pentapetalae</taxon>
        <taxon>asterids</taxon>
        <taxon>lamiids</taxon>
        <taxon>Lamiales</taxon>
        <taxon>Gesneriaceae</taxon>
        <taxon>Didymocarpoideae</taxon>
        <taxon>Trichosporeae</taxon>
        <taxon>Loxocarpinae</taxon>
        <taxon>Dorcoceras</taxon>
    </lineage>
</organism>
<gene>
    <name evidence="1" type="ORF">F511_47028</name>
</gene>
<evidence type="ECO:0000313" key="2">
    <source>
        <dbReference type="Proteomes" id="UP000250235"/>
    </source>
</evidence>